<comment type="function">
    <text evidence="3">Required for maturation of 30S ribosomal subunits.</text>
</comment>
<dbReference type="AlphaFoldDB" id="A0A0E4GBF1"/>
<proteinExistence type="inferred from homology"/>
<evidence type="ECO:0000256" key="1">
    <source>
        <dbReference type="ARBA" id="ARBA00022490"/>
    </source>
</evidence>
<dbReference type="GO" id="GO:0000028">
    <property type="term" value="P:ribosomal small subunit assembly"/>
    <property type="evidence" value="ECO:0007669"/>
    <property type="project" value="TreeGrafter"/>
</dbReference>
<dbReference type="SUPFAM" id="SSF74942">
    <property type="entry name" value="YhbC-like, C-terminal domain"/>
    <property type="match status" value="1"/>
</dbReference>
<evidence type="ECO:0000313" key="7">
    <source>
        <dbReference type="Proteomes" id="UP000045545"/>
    </source>
</evidence>
<dbReference type="InterPro" id="IPR028998">
    <property type="entry name" value="RimP_C"/>
</dbReference>
<protein>
    <recommendedName>
        <fullName evidence="3">Ribosome maturation factor RimP</fullName>
    </recommendedName>
</protein>
<keyword evidence="1 3" id="KW-0963">Cytoplasm</keyword>
<dbReference type="CDD" id="cd01734">
    <property type="entry name" value="YlxS_C"/>
    <property type="match status" value="1"/>
</dbReference>
<dbReference type="Gene3D" id="3.30.300.70">
    <property type="entry name" value="RimP-like superfamily, N-terminal"/>
    <property type="match status" value="1"/>
</dbReference>
<organism evidence="6 7">
    <name type="scientific">Syntrophomonas zehnderi OL-4</name>
    <dbReference type="NCBI Taxonomy" id="690567"/>
    <lineage>
        <taxon>Bacteria</taxon>
        <taxon>Bacillati</taxon>
        <taxon>Bacillota</taxon>
        <taxon>Clostridia</taxon>
        <taxon>Eubacteriales</taxon>
        <taxon>Syntrophomonadaceae</taxon>
        <taxon>Syntrophomonas</taxon>
    </lineage>
</organism>
<dbReference type="GO" id="GO:0006412">
    <property type="term" value="P:translation"/>
    <property type="evidence" value="ECO:0007669"/>
    <property type="project" value="TreeGrafter"/>
</dbReference>
<dbReference type="InterPro" id="IPR035956">
    <property type="entry name" value="RimP_N_sf"/>
</dbReference>
<evidence type="ECO:0000259" key="5">
    <source>
        <dbReference type="Pfam" id="PF17384"/>
    </source>
</evidence>
<dbReference type="InterPro" id="IPR028989">
    <property type="entry name" value="RimP_N"/>
</dbReference>
<comment type="subcellular location">
    <subcellularLocation>
        <location evidence="3">Cytoplasm</location>
    </subcellularLocation>
</comment>
<dbReference type="SUPFAM" id="SSF75420">
    <property type="entry name" value="YhbC-like, N-terminal domain"/>
    <property type="match status" value="1"/>
</dbReference>
<dbReference type="Gene3D" id="2.30.30.180">
    <property type="entry name" value="Ribosome maturation factor RimP, C-terminal domain"/>
    <property type="match status" value="1"/>
</dbReference>
<reference evidence="6 7" key="1">
    <citation type="submission" date="2015-03" db="EMBL/GenBank/DDBJ databases">
        <authorList>
            <person name="Murphy D."/>
        </authorList>
    </citation>
    <scope>NUCLEOTIDE SEQUENCE [LARGE SCALE GENOMIC DNA]</scope>
    <source>
        <strain evidence="6 7">OL-4</strain>
    </source>
</reference>
<keyword evidence="7" id="KW-1185">Reference proteome</keyword>
<dbReference type="OrthoDB" id="9805006at2"/>
<feature type="domain" description="Ribosome maturation factor RimP C-terminal" evidence="5">
    <location>
        <begin position="85"/>
        <end position="149"/>
    </location>
</feature>
<sequence length="150" mass="17335">MAKSIARRIEYLISDILQEKGIELLEVEYKKEHGDQMLRIYIDRDEGVDLNTCTIATRAVQDIIDQDNIDYDHLEVSSPGIDRLLKRDKDFIKHQGERIRIKTLKPLDGQKTFVGILLDTSNDVLKIEIDGNSRSIPRNIISQIRLHPEI</sequence>
<dbReference type="Pfam" id="PF17384">
    <property type="entry name" value="DUF150_C"/>
    <property type="match status" value="1"/>
</dbReference>
<dbReference type="PANTHER" id="PTHR33867">
    <property type="entry name" value="RIBOSOME MATURATION FACTOR RIMP"/>
    <property type="match status" value="1"/>
</dbReference>
<dbReference type="Pfam" id="PF02576">
    <property type="entry name" value="RimP_N"/>
    <property type="match status" value="1"/>
</dbReference>
<dbReference type="GO" id="GO:0005829">
    <property type="term" value="C:cytosol"/>
    <property type="evidence" value="ECO:0007669"/>
    <property type="project" value="TreeGrafter"/>
</dbReference>
<keyword evidence="2 3" id="KW-0690">Ribosome biogenesis</keyword>
<dbReference type="RefSeq" id="WP_046497449.1">
    <property type="nucleotide sequence ID" value="NZ_CGIH01000027.1"/>
</dbReference>
<accession>A0A0E4GBF1</accession>
<dbReference type="PANTHER" id="PTHR33867:SF1">
    <property type="entry name" value="RIBOSOME MATURATION FACTOR RIMP"/>
    <property type="match status" value="1"/>
</dbReference>
<evidence type="ECO:0000256" key="3">
    <source>
        <dbReference type="HAMAP-Rule" id="MF_01077"/>
    </source>
</evidence>
<dbReference type="STRING" id="690567.1617"/>
<gene>
    <name evidence="3" type="primary">rimP</name>
    <name evidence="6" type="ORF">1617</name>
</gene>
<dbReference type="InterPro" id="IPR036847">
    <property type="entry name" value="RimP_C_sf"/>
</dbReference>
<feature type="domain" description="Ribosome maturation factor RimP N-terminal" evidence="4">
    <location>
        <begin position="12"/>
        <end position="82"/>
    </location>
</feature>
<evidence type="ECO:0000259" key="4">
    <source>
        <dbReference type="Pfam" id="PF02576"/>
    </source>
</evidence>
<comment type="similarity">
    <text evidence="3">Belongs to the RimP family.</text>
</comment>
<dbReference type="EMBL" id="CGIH01000027">
    <property type="protein sequence ID" value="CFX67434.1"/>
    <property type="molecule type" value="Genomic_DNA"/>
</dbReference>
<dbReference type="InterPro" id="IPR003728">
    <property type="entry name" value="Ribosome_maturation_RimP"/>
</dbReference>
<dbReference type="Proteomes" id="UP000045545">
    <property type="component" value="Unassembled WGS sequence"/>
</dbReference>
<evidence type="ECO:0000313" key="6">
    <source>
        <dbReference type="EMBL" id="CFX67434.1"/>
    </source>
</evidence>
<dbReference type="HAMAP" id="MF_01077">
    <property type="entry name" value="RimP"/>
    <property type="match status" value="1"/>
</dbReference>
<name>A0A0E4GBF1_9FIRM</name>
<evidence type="ECO:0000256" key="2">
    <source>
        <dbReference type="ARBA" id="ARBA00022517"/>
    </source>
</evidence>